<dbReference type="Gene3D" id="3.40.50.720">
    <property type="entry name" value="NAD(P)-binding Rossmann-like Domain"/>
    <property type="match status" value="2"/>
</dbReference>
<comment type="caution">
    <text evidence="6">The sequence shown here is derived from an EMBL/GenBank/DDBJ whole genome shotgun (WGS) entry which is preliminary data.</text>
</comment>
<dbReference type="RefSeq" id="WP_407592213.1">
    <property type="nucleotide sequence ID" value="NZ_JBHDIY010000002.1"/>
</dbReference>
<dbReference type="PANTHER" id="PTHR10996:SF178">
    <property type="entry name" value="2-HYDROXYACID DEHYDROGENASE YGL185C-RELATED"/>
    <property type="match status" value="1"/>
</dbReference>
<keyword evidence="2" id="KW-0520">NAD</keyword>
<dbReference type="GO" id="GO:0016491">
    <property type="term" value="F:oxidoreductase activity"/>
    <property type="evidence" value="ECO:0007669"/>
    <property type="project" value="UniProtKB-KW"/>
</dbReference>
<dbReference type="Pfam" id="PF02826">
    <property type="entry name" value="2-Hacid_dh_C"/>
    <property type="match status" value="1"/>
</dbReference>
<evidence type="ECO:0000313" key="6">
    <source>
        <dbReference type="EMBL" id="MFL4470356.1"/>
    </source>
</evidence>
<dbReference type="InterPro" id="IPR006140">
    <property type="entry name" value="D-isomer_DH_NAD-bd"/>
</dbReference>
<feature type="domain" description="D-isomer specific 2-hydroxyacid dehydrogenase catalytic" evidence="4">
    <location>
        <begin position="14"/>
        <end position="326"/>
    </location>
</feature>
<reference evidence="6 7" key="1">
    <citation type="submission" date="2024-08" db="EMBL/GenBank/DDBJ databases">
        <title>Tateyamaria sp. nov., isolated from marine algae.</title>
        <authorList>
            <person name="Choi B.J."/>
            <person name="Kim J.M."/>
            <person name="Lee J.K."/>
            <person name="Choi D.G."/>
            <person name="Bayburt H."/>
            <person name="Baek J.H."/>
            <person name="Han D.M."/>
            <person name="Jeon C.O."/>
        </authorList>
    </citation>
    <scope>NUCLEOTIDE SEQUENCE [LARGE SCALE GENOMIC DNA]</scope>
    <source>
        <strain evidence="6 7">KMU-156</strain>
    </source>
</reference>
<dbReference type="InterPro" id="IPR036291">
    <property type="entry name" value="NAD(P)-bd_dom_sf"/>
</dbReference>
<dbReference type="SUPFAM" id="SSF51735">
    <property type="entry name" value="NAD(P)-binding Rossmann-fold domains"/>
    <property type="match status" value="1"/>
</dbReference>
<dbReference type="SUPFAM" id="SSF52283">
    <property type="entry name" value="Formate/glycerate dehydrogenase catalytic domain-like"/>
    <property type="match status" value="1"/>
</dbReference>
<dbReference type="EMBL" id="JBHDIY010000002">
    <property type="protein sequence ID" value="MFL4470356.1"/>
    <property type="molecule type" value="Genomic_DNA"/>
</dbReference>
<accession>A0ABW8UTC2</accession>
<evidence type="ECO:0000256" key="2">
    <source>
        <dbReference type="ARBA" id="ARBA00023027"/>
    </source>
</evidence>
<dbReference type="InterPro" id="IPR006139">
    <property type="entry name" value="D-isomer_2_OHA_DH_cat_dom"/>
</dbReference>
<evidence type="ECO:0000256" key="3">
    <source>
        <dbReference type="RuleBase" id="RU003719"/>
    </source>
</evidence>
<evidence type="ECO:0000313" key="7">
    <source>
        <dbReference type="Proteomes" id="UP001627408"/>
    </source>
</evidence>
<protein>
    <submittedName>
        <fullName evidence="6">2-hydroxyacid dehydrogenase</fullName>
        <ecNumber evidence="6">1.1.1.-</ecNumber>
    </submittedName>
</protein>
<dbReference type="Proteomes" id="UP001627408">
    <property type="component" value="Unassembled WGS sequence"/>
</dbReference>
<proteinExistence type="inferred from homology"/>
<keyword evidence="7" id="KW-1185">Reference proteome</keyword>
<feature type="domain" description="D-isomer specific 2-hydroxyacid dehydrogenase NAD-binding" evidence="5">
    <location>
        <begin position="119"/>
        <end position="295"/>
    </location>
</feature>
<name>A0ABW8UTC2_9RHOB</name>
<evidence type="ECO:0000259" key="5">
    <source>
        <dbReference type="Pfam" id="PF02826"/>
    </source>
</evidence>
<dbReference type="InterPro" id="IPR050223">
    <property type="entry name" value="D-isomer_2-hydroxyacid_DH"/>
</dbReference>
<dbReference type="EC" id="1.1.1.-" evidence="6"/>
<gene>
    <name evidence="6" type="ORF">ACERZ8_10890</name>
</gene>
<organism evidence="6 7">
    <name type="scientific">Tateyamaria armeniaca</name>
    <dbReference type="NCBI Taxonomy" id="2518930"/>
    <lineage>
        <taxon>Bacteria</taxon>
        <taxon>Pseudomonadati</taxon>
        <taxon>Pseudomonadota</taxon>
        <taxon>Alphaproteobacteria</taxon>
        <taxon>Rhodobacterales</taxon>
        <taxon>Roseobacteraceae</taxon>
        <taxon>Tateyamaria</taxon>
    </lineage>
</organism>
<comment type="similarity">
    <text evidence="3">Belongs to the D-isomer specific 2-hydroxyacid dehydrogenase family.</text>
</comment>
<keyword evidence="1 3" id="KW-0560">Oxidoreductase</keyword>
<dbReference type="PANTHER" id="PTHR10996">
    <property type="entry name" value="2-HYDROXYACID DEHYDROGENASE-RELATED"/>
    <property type="match status" value="1"/>
</dbReference>
<sequence>MFRPGAVALTRLWITRPLPDEVVEAARQVCDEVIVREETLPLTDGELQAALRDYDVVLPTLGDQFSAAVFDAVPDPRCKLLANFGVGYNHIDVAAASAKGIAVTNTPGAVTDATADIAVMLMLMSARRAGEGERMVRSGDWPGWHPTQMLGLHMSGKRVGIVGMGRIGQAIARRCHFGFGMEVAYVNRSAKELDFPASRVGDLITLAGEVDFVVAAVPGGAETHHLIGADVLNAMGAQAHLINISRGDVVDEAALIAALEGKQIGGAGLDVYEREPEVPEALRALENVTLLPHLGTAALEVRVDMGLMAVDNVRAYCAGQAMPNPV</sequence>
<dbReference type="CDD" id="cd05301">
    <property type="entry name" value="GDH"/>
    <property type="match status" value="1"/>
</dbReference>
<evidence type="ECO:0000256" key="1">
    <source>
        <dbReference type="ARBA" id="ARBA00023002"/>
    </source>
</evidence>
<dbReference type="Pfam" id="PF00389">
    <property type="entry name" value="2-Hacid_dh"/>
    <property type="match status" value="1"/>
</dbReference>
<evidence type="ECO:0000259" key="4">
    <source>
        <dbReference type="Pfam" id="PF00389"/>
    </source>
</evidence>